<name>A0A1W6ZLJ8_9HYPH</name>
<evidence type="ECO:0000313" key="1">
    <source>
        <dbReference type="EMBL" id="ARP98288.1"/>
    </source>
</evidence>
<protein>
    <submittedName>
        <fullName evidence="1">Uncharacterized protein</fullName>
    </submittedName>
</protein>
<dbReference type="EMBL" id="CP021112">
    <property type="protein sequence ID" value="ARP98288.1"/>
    <property type="molecule type" value="Genomic_DNA"/>
</dbReference>
<organism evidence="1 2">
    <name type="scientific">Pseudorhodoplanes sinuspersici</name>
    <dbReference type="NCBI Taxonomy" id="1235591"/>
    <lineage>
        <taxon>Bacteria</taxon>
        <taxon>Pseudomonadati</taxon>
        <taxon>Pseudomonadota</taxon>
        <taxon>Alphaproteobacteria</taxon>
        <taxon>Hyphomicrobiales</taxon>
        <taxon>Pseudorhodoplanes</taxon>
    </lineage>
</organism>
<sequence length="130" mass="14416">MTGSTRHFLKSQAEDAKHPSALGIATLLCSIRPSLAKYCGDVCSTLIDECVSELDTRFGVYVEGARRYETDVSFAALVRLLLYVQTELRDELKETRCATLIQDCIDHLLKTHLHYSRQPNGSSPRSAGIA</sequence>
<keyword evidence="2" id="KW-1185">Reference proteome</keyword>
<dbReference type="AlphaFoldDB" id="A0A1W6ZLJ8"/>
<accession>A0A1W6ZLJ8</accession>
<evidence type="ECO:0000313" key="2">
    <source>
        <dbReference type="Proteomes" id="UP000194137"/>
    </source>
</evidence>
<dbReference type="KEGG" id="psin:CAK95_03685"/>
<gene>
    <name evidence="1" type="ORF">CAK95_03685</name>
</gene>
<proteinExistence type="predicted"/>
<reference evidence="1 2" key="1">
    <citation type="submission" date="2017-05" db="EMBL/GenBank/DDBJ databases">
        <title>Full genome sequence of Pseudorhodoplanes sinuspersici.</title>
        <authorList>
            <person name="Dastgheib S.M.M."/>
            <person name="Shavandi M."/>
            <person name="Tirandaz H."/>
        </authorList>
    </citation>
    <scope>NUCLEOTIDE SEQUENCE [LARGE SCALE GENOMIC DNA]</scope>
    <source>
        <strain evidence="1 2">RIPI110</strain>
    </source>
</reference>
<dbReference type="STRING" id="1235591.CAK95_03685"/>
<dbReference type="Proteomes" id="UP000194137">
    <property type="component" value="Chromosome"/>
</dbReference>